<reference evidence="1" key="2">
    <citation type="journal article" date="2015" name="Data Brief">
        <title>Shoot transcriptome of the giant reed, Arundo donax.</title>
        <authorList>
            <person name="Barrero R.A."/>
            <person name="Guerrero F.D."/>
            <person name="Moolhuijzen P."/>
            <person name="Goolsby J.A."/>
            <person name="Tidwell J."/>
            <person name="Bellgard S.E."/>
            <person name="Bellgard M.I."/>
        </authorList>
    </citation>
    <scope>NUCLEOTIDE SEQUENCE</scope>
    <source>
        <tissue evidence="1">Shoot tissue taken approximately 20 cm above the soil surface</tissue>
    </source>
</reference>
<name>A0A0A9AEW8_ARUDO</name>
<protein>
    <submittedName>
        <fullName evidence="1">Uncharacterized protein</fullName>
    </submittedName>
</protein>
<reference evidence="1" key="1">
    <citation type="submission" date="2014-09" db="EMBL/GenBank/DDBJ databases">
        <authorList>
            <person name="Magalhaes I.L.F."/>
            <person name="Oliveira U."/>
            <person name="Santos F.R."/>
            <person name="Vidigal T.H.D.A."/>
            <person name="Brescovit A.D."/>
            <person name="Santos A.J."/>
        </authorList>
    </citation>
    <scope>NUCLEOTIDE SEQUENCE</scope>
    <source>
        <tissue evidence="1">Shoot tissue taken approximately 20 cm above the soil surface</tissue>
    </source>
</reference>
<proteinExistence type="predicted"/>
<organism evidence="1">
    <name type="scientific">Arundo donax</name>
    <name type="common">Giant reed</name>
    <name type="synonym">Donax arundinaceus</name>
    <dbReference type="NCBI Taxonomy" id="35708"/>
    <lineage>
        <taxon>Eukaryota</taxon>
        <taxon>Viridiplantae</taxon>
        <taxon>Streptophyta</taxon>
        <taxon>Embryophyta</taxon>
        <taxon>Tracheophyta</taxon>
        <taxon>Spermatophyta</taxon>
        <taxon>Magnoliopsida</taxon>
        <taxon>Liliopsida</taxon>
        <taxon>Poales</taxon>
        <taxon>Poaceae</taxon>
        <taxon>PACMAD clade</taxon>
        <taxon>Arundinoideae</taxon>
        <taxon>Arundineae</taxon>
        <taxon>Arundo</taxon>
    </lineage>
</organism>
<dbReference type="EMBL" id="GBRH01247691">
    <property type="protein sequence ID" value="JAD50204.1"/>
    <property type="molecule type" value="Transcribed_RNA"/>
</dbReference>
<accession>A0A0A9AEW8</accession>
<evidence type="ECO:0000313" key="1">
    <source>
        <dbReference type="EMBL" id="JAD50204.1"/>
    </source>
</evidence>
<dbReference type="AlphaFoldDB" id="A0A0A9AEW8"/>
<sequence>MLNSASCVLSPEQPCSAQCLSDSFT</sequence>